<dbReference type="HAMAP" id="MF_00172">
    <property type="entry name" value="Meth_synth"/>
    <property type="match status" value="1"/>
</dbReference>
<keyword evidence="7 10" id="KW-0479">Metal-binding</keyword>
<dbReference type="CDD" id="cd03311">
    <property type="entry name" value="CIMS_C_terminal_like"/>
    <property type="match status" value="1"/>
</dbReference>
<proteinExistence type="inferred from homology"/>
<protein>
    <recommendedName>
        <fullName evidence="10">5-methyltetrahydropteroyltriglutamate--homocysteine methyltransferase</fullName>
        <ecNumber evidence="10">2.1.1.14</ecNumber>
    </recommendedName>
    <alternativeName>
        <fullName evidence="10">Cobalamin-independent methionine synthase</fullName>
    </alternativeName>
    <alternativeName>
        <fullName evidence="10">Methionine synthase, vitamin-B12 independent isozyme</fullName>
    </alternativeName>
</protein>
<feature type="binding site" evidence="10">
    <location>
        <position position="567"/>
    </location>
    <ligand>
        <name>5-methyltetrahydropteroyltri-L-glutamate</name>
        <dbReference type="ChEBI" id="CHEBI:58207"/>
    </ligand>
</feature>
<feature type="binding site" evidence="10">
    <location>
        <position position="605"/>
    </location>
    <ligand>
        <name>L-methionine</name>
        <dbReference type="ChEBI" id="CHEBI:57844"/>
    </ligand>
</feature>
<dbReference type="PANTHER" id="PTHR30519">
    <property type="entry name" value="5-METHYLTETRAHYDROPTEROYLTRIGLUTAMATE--HOMOCYSTEINE METHYLTRANSFERASE"/>
    <property type="match status" value="1"/>
</dbReference>
<evidence type="ECO:0000256" key="6">
    <source>
        <dbReference type="ARBA" id="ARBA00022679"/>
    </source>
</evidence>
<dbReference type="GO" id="GO:0032259">
    <property type="term" value="P:methylation"/>
    <property type="evidence" value="ECO:0007669"/>
    <property type="project" value="UniProtKB-KW"/>
</dbReference>
<dbReference type="Gene3D" id="3.20.20.210">
    <property type="match status" value="2"/>
</dbReference>
<feature type="binding site" evidence="10">
    <location>
        <begin position="17"/>
        <end position="20"/>
    </location>
    <ligand>
        <name>5-methyltetrahydropteroyltri-L-glutamate</name>
        <dbReference type="ChEBI" id="CHEBI:58207"/>
    </ligand>
</feature>
<feature type="binding site" evidence="10">
    <location>
        <position position="605"/>
    </location>
    <ligand>
        <name>L-homocysteine</name>
        <dbReference type="ChEBI" id="CHEBI:58199"/>
    </ligand>
</feature>
<comment type="cofactor">
    <cofactor evidence="10">
        <name>Zn(2+)</name>
        <dbReference type="ChEBI" id="CHEBI:29105"/>
    </cofactor>
    <text evidence="10">Binds 1 zinc ion per subunit.</text>
</comment>
<evidence type="ECO:0000256" key="1">
    <source>
        <dbReference type="ARBA" id="ARBA00002777"/>
    </source>
</evidence>
<accession>A0ABV8JE66</accession>
<comment type="pathway">
    <text evidence="2 10">Amino-acid biosynthesis; L-methionine biosynthesis via de novo pathway; L-methionine from L-homocysteine (MetE route): step 1/1.</text>
</comment>
<evidence type="ECO:0000256" key="9">
    <source>
        <dbReference type="ARBA" id="ARBA00023167"/>
    </source>
</evidence>
<keyword evidence="9 10" id="KW-0486">Methionine biosynthesis</keyword>
<keyword evidence="14" id="KW-1185">Reference proteome</keyword>
<feature type="binding site" evidence="10">
    <location>
        <position position="490"/>
    </location>
    <ligand>
        <name>L-homocysteine</name>
        <dbReference type="ChEBI" id="CHEBI:58199"/>
    </ligand>
</feature>
<feature type="active site" description="Proton donor" evidence="10">
    <location>
        <position position="700"/>
    </location>
</feature>
<evidence type="ECO:0000256" key="10">
    <source>
        <dbReference type="HAMAP-Rule" id="MF_00172"/>
    </source>
</evidence>
<feature type="binding site" evidence="10">
    <location>
        <begin position="521"/>
        <end position="522"/>
    </location>
    <ligand>
        <name>5-methyltetrahydropteroyltri-L-glutamate</name>
        <dbReference type="ChEBI" id="CHEBI:58207"/>
    </ligand>
</feature>
<feature type="binding site" evidence="10">
    <location>
        <position position="611"/>
    </location>
    <ligand>
        <name>5-methyltetrahydropteroyltri-L-glutamate</name>
        <dbReference type="ChEBI" id="CHEBI:58207"/>
    </ligand>
</feature>
<dbReference type="EMBL" id="JBHSAP010000009">
    <property type="protein sequence ID" value="MFC4077056.1"/>
    <property type="molecule type" value="Genomic_DNA"/>
</dbReference>
<evidence type="ECO:0000256" key="3">
    <source>
        <dbReference type="ARBA" id="ARBA00009553"/>
    </source>
</evidence>
<evidence type="ECO:0000256" key="4">
    <source>
        <dbReference type="ARBA" id="ARBA00022603"/>
    </source>
</evidence>
<feature type="domain" description="Cobalamin-independent methionine synthase MetE C-terminal/archaeal" evidence="11">
    <location>
        <begin position="432"/>
        <end position="754"/>
    </location>
</feature>
<keyword evidence="8 10" id="KW-0862">Zinc</keyword>
<evidence type="ECO:0000256" key="2">
    <source>
        <dbReference type="ARBA" id="ARBA00004681"/>
    </source>
</evidence>
<feature type="binding site" evidence="10">
    <location>
        <position position="647"/>
    </location>
    <ligand>
        <name>Zn(2+)</name>
        <dbReference type="ChEBI" id="CHEBI:29105"/>
        <note>catalytic</note>
    </ligand>
</feature>
<feature type="binding site" evidence="10">
    <location>
        <position position="649"/>
    </location>
    <ligand>
        <name>Zn(2+)</name>
        <dbReference type="ChEBI" id="CHEBI:29105"/>
        <note>catalytic</note>
    </ligand>
</feature>
<feature type="binding site" evidence="10">
    <location>
        <begin position="437"/>
        <end position="439"/>
    </location>
    <ligand>
        <name>L-methionine</name>
        <dbReference type="ChEBI" id="CHEBI:57844"/>
    </ligand>
</feature>
<organism evidence="13 14">
    <name type="scientific">Salinithrix halophila</name>
    <dbReference type="NCBI Taxonomy" id="1485204"/>
    <lineage>
        <taxon>Bacteria</taxon>
        <taxon>Bacillati</taxon>
        <taxon>Bacillota</taxon>
        <taxon>Bacilli</taxon>
        <taxon>Bacillales</taxon>
        <taxon>Thermoactinomycetaceae</taxon>
        <taxon>Salinithrix</taxon>
    </lineage>
</organism>
<comment type="catalytic activity">
    <reaction evidence="10">
        <text>5-methyltetrahydropteroyltri-L-glutamate + L-homocysteine = tetrahydropteroyltri-L-glutamate + L-methionine</text>
        <dbReference type="Rhea" id="RHEA:21196"/>
        <dbReference type="ChEBI" id="CHEBI:57844"/>
        <dbReference type="ChEBI" id="CHEBI:58140"/>
        <dbReference type="ChEBI" id="CHEBI:58199"/>
        <dbReference type="ChEBI" id="CHEBI:58207"/>
        <dbReference type="EC" id="2.1.1.14"/>
    </reaction>
</comment>
<dbReference type="Proteomes" id="UP001595843">
    <property type="component" value="Unassembled WGS sequence"/>
</dbReference>
<comment type="function">
    <text evidence="1 10">Catalyzes the transfer of a methyl group from 5-methyltetrahydrofolate to homocysteine resulting in methionine formation.</text>
</comment>
<keyword evidence="5 10" id="KW-0028">Amino-acid biosynthesis</keyword>
<dbReference type="NCBIfam" id="NF003556">
    <property type="entry name" value="PRK05222.1"/>
    <property type="match status" value="1"/>
</dbReference>
<dbReference type="EC" id="2.1.1.14" evidence="10"/>
<evidence type="ECO:0000313" key="13">
    <source>
        <dbReference type="EMBL" id="MFC4077056.1"/>
    </source>
</evidence>
<feature type="domain" description="Cobalamin-independent methionine synthase MetE N-terminal" evidence="12">
    <location>
        <begin position="5"/>
        <end position="308"/>
    </location>
</feature>
<dbReference type="InterPro" id="IPR038071">
    <property type="entry name" value="UROD/MetE-like_sf"/>
</dbReference>
<dbReference type="Pfam" id="PF08267">
    <property type="entry name" value="Meth_synt_1"/>
    <property type="match status" value="1"/>
</dbReference>
<dbReference type="InterPro" id="IPR002629">
    <property type="entry name" value="Met_Synth_C/arc"/>
</dbReference>
<feature type="binding site" evidence="10">
    <location>
        <position position="732"/>
    </location>
    <ligand>
        <name>Zn(2+)</name>
        <dbReference type="ChEBI" id="CHEBI:29105"/>
        <note>catalytic</note>
    </ligand>
</feature>
<keyword evidence="6 10" id="KW-0808">Transferase</keyword>
<dbReference type="RefSeq" id="WP_380704544.1">
    <property type="nucleotide sequence ID" value="NZ_JBHSAP010000009.1"/>
</dbReference>
<comment type="caution">
    <text evidence="13">The sequence shown here is derived from an EMBL/GenBank/DDBJ whole genome shotgun (WGS) entry which is preliminary data.</text>
</comment>
<evidence type="ECO:0000313" key="14">
    <source>
        <dbReference type="Proteomes" id="UP001595843"/>
    </source>
</evidence>
<evidence type="ECO:0000256" key="5">
    <source>
        <dbReference type="ARBA" id="ARBA00022605"/>
    </source>
</evidence>
<evidence type="ECO:0000259" key="12">
    <source>
        <dbReference type="Pfam" id="PF08267"/>
    </source>
</evidence>
<sequence>MKIESSNLGFPRIGAEREWKRVLEDFWAGKTEEKDFLPAMKRIRLEHIKKQADAGVNRVPVGDFTLYDHVLDTAVMFGLIPERFQHREGPVSLNTYFSMARGAEGKAACEMTKWFNTNYHYIVPEWGEAEPVLTENKPLTAWREAKEELGIEGKPVLLGPYTFAKLSKGFKPADLPGVLKKLVPLYAKVLRELEDAGVEWVQVDEPALVLTHPHGEMEAVEEVYQELARSVSGVRIMLQTYFGSIEHYQDVARLPVAGIGLDFQAGREGNLHSLRRFGFPENKVMGVGILDGRNIWRGDLPQELDFLEGELRSLGACSGWWIQPSCSLIHVPVSVGKEEELPPVLKRALSFAEEKLEETTLLTRALCERKEMVEEGLQAARDALHGLARSELRTRPEVREAVRQVTELDTWRDTPYPERRRIQQERFRLPLFPTTTIGSLPQTREVRGARLKWRRGDWSDARYREFVKKEIADWIHIQEELDLDVLVHGEFERTDMVEYFGEKLDGFAFTRYGWVQSYGSRCVKPPILFGDVEFREAMTVEEVVYAQSLTSRPVKGMLTGPVTILNWSFVRDDLPRQEVARQVALALKAEVKALEAAGIGMIQMDEPALREGLPLKSEEQKTYLDWAISSFRLAVSGTVAETQVHTHMCYSDFHDILEAIREMDADVISIETSRSHGELIEAFETHTYDKGIGLGVYDIHSPRVPPVEEMAESVRRALRVLEPSLFWINPDCGLKTRTRDEVVPALRNMVEAARHLREEQRLKVHG</sequence>
<gene>
    <name evidence="10 13" type="primary">metE</name>
    <name evidence="13" type="ORF">ACFOUO_09540</name>
</gene>
<dbReference type="SUPFAM" id="SSF51726">
    <property type="entry name" value="UROD/MetE-like"/>
    <property type="match status" value="2"/>
</dbReference>
<dbReference type="NCBIfam" id="TIGR01371">
    <property type="entry name" value="met_syn_B12ind"/>
    <property type="match status" value="1"/>
</dbReference>
<keyword evidence="10" id="KW-0677">Repeat</keyword>
<feature type="binding site" evidence="10">
    <location>
        <position position="490"/>
    </location>
    <ligand>
        <name>L-methionine</name>
        <dbReference type="ChEBI" id="CHEBI:57844"/>
    </ligand>
</feature>
<dbReference type="InterPro" id="IPR006276">
    <property type="entry name" value="Cobalamin-indep_Met_synthase"/>
</dbReference>
<feature type="binding site" evidence="10">
    <location>
        <position position="671"/>
    </location>
    <ligand>
        <name>Zn(2+)</name>
        <dbReference type="ChEBI" id="CHEBI:29105"/>
        <note>catalytic</note>
    </ligand>
</feature>
<comment type="similarity">
    <text evidence="3 10">Belongs to the vitamin-B12 independent methionine synthase family.</text>
</comment>
<evidence type="ECO:0000256" key="7">
    <source>
        <dbReference type="ARBA" id="ARBA00022723"/>
    </source>
</evidence>
<dbReference type="PIRSF" id="PIRSF000382">
    <property type="entry name" value="MeTrfase_B12_ind"/>
    <property type="match status" value="1"/>
</dbReference>
<feature type="binding site" evidence="10">
    <location>
        <position position="113"/>
    </location>
    <ligand>
        <name>5-methyltetrahydropteroyltri-L-glutamate</name>
        <dbReference type="ChEBI" id="CHEBI:58207"/>
    </ligand>
</feature>
<name>A0ABV8JE66_9BACL</name>
<evidence type="ECO:0000259" key="11">
    <source>
        <dbReference type="Pfam" id="PF01717"/>
    </source>
</evidence>
<reference evidence="14" key="1">
    <citation type="journal article" date="2019" name="Int. J. Syst. Evol. Microbiol.">
        <title>The Global Catalogue of Microorganisms (GCM) 10K type strain sequencing project: providing services to taxonomists for standard genome sequencing and annotation.</title>
        <authorList>
            <consortium name="The Broad Institute Genomics Platform"/>
            <consortium name="The Broad Institute Genome Sequencing Center for Infectious Disease"/>
            <person name="Wu L."/>
            <person name="Ma J."/>
        </authorList>
    </citation>
    <scope>NUCLEOTIDE SEQUENCE [LARGE SCALE GENOMIC DNA]</scope>
    <source>
        <strain evidence="14">IBRC-M 10813</strain>
    </source>
</reference>
<evidence type="ECO:0000256" key="8">
    <source>
        <dbReference type="ARBA" id="ARBA00022833"/>
    </source>
</evidence>
<dbReference type="CDD" id="cd03312">
    <property type="entry name" value="CIMS_N_terminal_like"/>
    <property type="match status" value="1"/>
</dbReference>
<dbReference type="InterPro" id="IPR013215">
    <property type="entry name" value="Cbl-indep_Met_Synth_N"/>
</dbReference>
<keyword evidence="4 10" id="KW-0489">Methyltransferase</keyword>
<dbReference type="Pfam" id="PF01717">
    <property type="entry name" value="Meth_synt_2"/>
    <property type="match status" value="1"/>
</dbReference>
<dbReference type="GO" id="GO:0003871">
    <property type="term" value="F:5-methyltetrahydropteroyltriglutamate-homocysteine S-methyltransferase activity"/>
    <property type="evidence" value="ECO:0007669"/>
    <property type="project" value="UniProtKB-EC"/>
</dbReference>
<feature type="binding site" evidence="10">
    <location>
        <begin position="437"/>
        <end position="439"/>
    </location>
    <ligand>
        <name>L-homocysteine</name>
        <dbReference type="ChEBI" id="CHEBI:58199"/>
    </ligand>
</feature>